<evidence type="ECO:0000256" key="1">
    <source>
        <dbReference type="ARBA" id="ARBA00009550"/>
    </source>
</evidence>
<feature type="coiled-coil region" evidence="2">
    <location>
        <begin position="61"/>
        <end position="88"/>
    </location>
</feature>
<name>A0ABN9LC59_9NEOB</name>
<comment type="similarity">
    <text evidence="1">Belongs to the taxilin family.</text>
</comment>
<keyword evidence="2" id="KW-0175">Coiled coil</keyword>
<comment type="caution">
    <text evidence="3">The sequence shown here is derived from an EMBL/GenBank/DDBJ whole genome shotgun (WGS) entry which is preliminary data.</text>
</comment>
<organism evidence="3 4">
    <name type="scientific">Ranitomeya imitator</name>
    <name type="common">mimic poison frog</name>
    <dbReference type="NCBI Taxonomy" id="111125"/>
    <lineage>
        <taxon>Eukaryota</taxon>
        <taxon>Metazoa</taxon>
        <taxon>Chordata</taxon>
        <taxon>Craniata</taxon>
        <taxon>Vertebrata</taxon>
        <taxon>Euteleostomi</taxon>
        <taxon>Amphibia</taxon>
        <taxon>Batrachia</taxon>
        <taxon>Anura</taxon>
        <taxon>Neobatrachia</taxon>
        <taxon>Hyloidea</taxon>
        <taxon>Dendrobatidae</taxon>
        <taxon>Dendrobatinae</taxon>
        <taxon>Ranitomeya</taxon>
    </lineage>
</organism>
<keyword evidence="4" id="KW-1185">Reference proteome</keyword>
<dbReference type="Pfam" id="PF09728">
    <property type="entry name" value="Taxilin"/>
    <property type="match status" value="1"/>
</dbReference>
<dbReference type="PANTHER" id="PTHR16127">
    <property type="entry name" value="TAXILIN"/>
    <property type="match status" value="1"/>
</dbReference>
<protein>
    <submittedName>
        <fullName evidence="3">Uncharacterized protein</fullName>
    </submittedName>
</protein>
<evidence type="ECO:0000313" key="3">
    <source>
        <dbReference type="EMBL" id="CAJ0936999.1"/>
    </source>
</evidence>
<accession>A0ABN9LC59</accession>
<evidence type="ECO:0000256" key="2">
    <source>
        <dbReference type="SAM" id="Coils"/>
    </source>
</evidence>
<reference evidence="3" key="1">
    <citation type="submission" date="2023-07" db="EMBL/GenBank/DDBJ databases">
        <authorList>
            <person name="Stuckert A."/>
        </authorList>
    </citation>
    <scope>NUCLEOTIDE SEQUENCE</scope>
</reference>
<dbReference type="InterPro" id="IPR026183">
    <property type="entry name" value="Taxilin_fam"/>
</dbReference>
<feature type="coiled-coil region" evidence="2">
    <location>
        <begin position="114"/>
        <end position="141"/>
    </location>
</feature>
<sequence length="208" mass="24734">MKPDFAKSRQLLNLADPFRSTLVSTTPFQPRSLPQMEETIQRARDDEEKRKEITNHFQITLAEIQSQIEQQSERNTKLCQENAELAEKLKSIVGQYEVREEHLDQIFKQRELQQKLVDARLEQAQELMKEAEEKHKREKEFLLTQAAEWKLQTKMLKDQETVLKTQITLYSERFDEFQSSLTKSNEVFTTFKKEMEKLLMTHMPIEKA</sequence>
<proteinExistence type="inferred from homology"/>
<gene>
    <name evidence="3" type="ORF">RIMI_LOCUS7042455</name>
</gene>
<dbReference type="EMBL" id="CAUEEQ010013100">
    <property type="protein sequence ID" value="CAJ0936999.1"/>
    <property type="molecule type" value="Genomic_DNA"/>
</dbReference>
<dbReference type="Proteomes" id="UP001176940">
    <property type="component" value="Unassembled WGS sequence"/>
</dbReference>
<dbReference type="PANTHER" id="PTHR16127:SF10">
    <property type="entry name" value="BETA-TAXILIN"/>
    <property type="match status" value="1"/>
</dbReference>
<evidence type="ECO:0000313" key="4">
    <source>
        <dbReference type="Proteomes" id="UP001176940"/>
    </source>
</evidence>